<dbReference type="EMBL" id="LFZW01000001">
    <property type="protein sequence ID" value="KMY50121.1"/>
    <property type="molecule type" value="Genomic_DNA"/>
</dbReference>
<name>A0A0K9GU00_9BACI</name>
<dbReference type="PATRIC" id="fig|1679170.3.peg.2706"/>
<organism evidence="1 2">
    <name type="scientific">Peribacillus loiseleuriae</name>
    <dbReference type="NCBI Taxonomy" id="1679170"/>
    <lineage>
        <taxon>Bacteria</taxon>
        <taxon>Bacillati</taxon>
        <taxon>Bacillota</taxon>
        <taxon>Bacilli</taxon>
        <taxon>Bacillales</taxon>
        <taxon>Bacillaceae</taxon>
        <taxon>Peribacillus</taxon>
    </lineage>
</organism>
<accession>A0A0K9GU00</accession>
<dbReference type="RefSeq" id="WP_049681468.1">
    <property type="nucleotide sequence ID" value="NZ_LFZW01000001.1"/>
</dbReference>
<reference evidence="2" key="1">
    <citation type="submission" date="2015-07" db="EMBL/GenBank/DDBJ databases">
        <title>Genome sequencing project for genomic taxonomy and phylogenomics of Bacillus-like bacteria.</title>
        <authorList>
            <person name="Liu B."/>
            <person name="Wang J."/>
            <person name="Zhu Y."/>
            <person name="Liu G."/>
            <person name="Chen Q."/>
            <person name="Chen Z."/>
            <person name="Lan J."/>
            <person name="Che J."/>
            <person name="Ge C."/>
            <person name="Shi H."/>
            <person name="Pan Z."/>
            <person name="Liu X."/>
        </authorList>
    </citation>
    <scope>NUCLEOTIDE SEQUENCE [LARGE SCALE GENOMIC DNA]</scope>
    <source>
        <strain evidence="2">FJAT-27997</strain>
    </source>
</reference>
<dbReference type="AlphaFoldDB" id="A0A0K9GU00"/>
<protein>
    <submittedName>
        <fullName evidence="1">Uncharacterized protein</fullName>
    </submittedName>
</protein>
<comment type="caution">
    <text evidence="1">The sequence shown here is derived from an EMBL/GenBank/DDBJ whole genome shotgun (WGS) entry which is preliminary data.</text>
</comment>
<evidence type="ECO:0000313" key="1">
    <source>
        <dbReference type="EMBL" id="KMY50121.1"/>
    </source>
</evidence>
<keyword evidence="2" id="KW-1185">Reference proteome</keyword>
<dbReference type="Proteomes" id="UP000037146">
    <property type="component" value="Unassembled WGS sequence"/>
</dbReference>
<proteinExistence type="predicted"/>
<sequence>MKSLKVTLIVFIKMEEYLFFEHMGNSYAMNADLECTPVFFQYDKIGKVPFMVADDLMLDLDDVYEAISVNYHHKLENGD</sequence>
<gene>
    <name evidence="1" type="ORF">AC625_11925</name>
</gene>
<evidence type="ECO:0000313" key="2">
    <source>
        <dbReference type="Proteomes" id="UP000037146"/>
    </source>
</evidence>